<dbReference type="PANTHER" id="PTHR47506">
    <property type="entry name" value="TRANSCRIPTIONAL REGULATORY PROTEIN"/>
    <property type="match status" value="1"/>
</dbReference>
<dbReference type="Pfam" id="PF16925">
    <property type="entry name" value="TetR_C_13"/>
    <property type="match status" value="1"/>
</dbReference>
<dbReference type="EMBL" id="CAADII010000006">
    <property type="protein sequence ID" value="VFR52893.1"/>
    <property type="molecule type" value="Genomic_DNA"/>
</dbReference>
<evidence type="ECO:0000256" key="2">
    <source>
        <dbReference type="ARBA" id="ARBA00023125"/>
    </source>
</evidence>
<keyword evidence="3" id="KW-0804">Transcription</keyword>
<proteinExistence type="predicted"/>
<dbReference type="EMBL" id="CAADIP010000014">
    <property type="protein sequence ID" value="VFR83996.1"/>
    <property type="molecule type" value="Genomic_DNA"/>
</dbReference>
<dbReference type="SUPFAM" id="SSF46689">
    <property type="entry name" value="Homeodomain-like"/>
    <property type="match status" value="1"/>
</dbReference>
<protein>
    <submittedName>
        <fullName evidence="8">Transcriptional regulator, TetR family</fullName>
    </submittedName>
</protein>
<dbReference type="InterPro" id="IPR011075">
    <property type="entry name" value="TetR_C"/>
</dbReference>
<evidence type="ECO:0000313" key="5">
    <source>
        <dbReference type="EMBL" id="VFR17309.1"/>
    </source>
</evidence>
<organism evidence="8">
    <name type="scientific">plant metagenome</name>
    <dbReference type="NCBI Taxonomy" id="1297885"/>
    <lineage>
        <taxon>unclassified sequences</taxon>
        <taxon>metagenomes</taxon>
        <taxon>organismal metagenomes</taxon>
    </lineage>
</organism>
<keyword evidence="2" id="KW-0238">DNA-binding</keyword>
<evidence type="ECO:0000256" key="1">
    <source>
        <dbReference type="ARBA" id="ARBA00023015"/>
    </source>
</evidence>
<dbReference type="InterPro" id="IPR036271">
    <property type="entry name" value="Tet_transcr_reg_TetR-rel_C_sf"/>
</dbReference>
<dbReference type="Gene3D" id="1.10.10.60">
    <property type="entry name" value="Homeodomain-like"/>
    <property type="match status" value="1"/>
</dbReference>
<dbReference type="Pfam" id="PF00440">
    <property type="entry name" value="TetR_N"/>
    <property type="match status" value="1"/>
</dbReference>
<dbReference type="EMBL" id="CAADHY010000009">
    <property type="protein sequence ID" value="VFR17309.1"/>
    <property type="molecule type" value="Genomic_DNA"/>
</dbReference>
<dbReference type="EMBL" id="CAADIZ010000075">
    <property type="protein sequence ID" value="VFS34632.1"/>
    <property type="molecule type" value="Genomic_DNA"/>
</dbReference>
<dbReference type="Gene3D" id="1.10.357.10">
    <property type="entry name" value="Tetracycline Repressor, domain 2"/>
    <property type="match status" value="1"/>
</dbReference>
<dbReference type="PANTHER" id="PTHR47506:SF1">
    <property type="entry name" value="HTH-TYPE TRANSCRIPTIONAL REGULATOR YJDC"/>
    <property type="match status" value="1"/>
</dbReference>
<reference evidence="8" key="1">
    <citation type="submission" date="2019-03" db="EMBL/GenBank/DDBJ databases">
        <authorList>
            <person name="Danneels B."/>
        </authorList>
    </citation>
    <scope>NUCLEOTIDE SEQUENCE</scope>
</reference>
<name>A0A484UBI9_9ZZZZ</name>
<dbReference type="PROSITE" id="PS50977">
    <property type="entry name" value="HTH_TETR_2"/>
    <property type="match status" value="1"/>
</dbReference>
<dbReference type="SUPFAM" id="SSF48498">
    <property type="entry name" value="Tetracyclin repressor-like, C-terminal domain"/>
    <property type="match status" value="1"/>
</dbReference>
<keyword evidence="1" id="KW-0805">Transcription regulation</keyword>
<sequence length="194" mass="20824">MARPRQFDADTVLDAAKHLFWDKGFEATSTEDLCQAMGLSRQSFYNAFGGKREVFLAALERYAAERTDAQIALLSDAPAPLQGLRDLLQAVAAHAPDRRKLGCMSVATASAFGDEDADVSAILRRHGLRLQKAMQASLSRARDDGQLQGDTDLPLAAQFLRTTQHGISLAARTGATPAQLRGMAELALRAVGAA</sequence>
<dbReference type="EMBL" id="CAADIK010000049">
    <property type="protein sequence ID" value="VFR80400.1"/>
    <property type="molecule type" value="Genomic_DNA"/>
</dbReference>
<dbReference type="AlphaFoldDB" id="A0A484UBI9"/>
<gene>
    <name evidence="5" type="ORF">AMP9_0167</name>
    <name evidence="6" type="ORF">BRI6_0155</name>
    <name evidence="7" type="ORF">BRI9_0155</name>
    <name evidence="8" type="ORF">IVO3_0155</name>
    <name evidence="9" type="ORF">RAN7_0155</name>
</gene>
<evidence type="ECO:0000313" key="8">
    <source>
        <dbReference type="EMBL" id="VFR83996.1"/>
    </source>
</evidence>
<evidence type="ECO:0000313" key="9">
    <source>
        <dbReference type="EMBL" id="VFS34632.1"/>
    </source>
</evidence>
<evidence type="ECO:0000259" key="4">
    <source>
        <dbReference type="PROSITE" id="PS50977"/>
    </source>
</evidence>
<dbReference type="InterPro" id="IPR001647">
    <property type="entry name" value="HTH_TetR"/>
</dbReference>
<accession>A0A484UBI9</accession>
<dbReference type="GO" id="GO:0003677">
    <property type="term" value="F:DNA binding"/>
    <property type="evidence" value="ECO:0007669"/>
    <property type="project" value="UniProtKB-KW"/>
</dbReference>
<dbReference type="InterPro" id="IPR009057">
    <property type="entry name" value="Homeodomain-like_sf"/>
</dbReference>
<dbReference type="PRINTS" id="PR00455">
    <property type="entry name" value="HTHTETR"/>
</dbReference>
<evidence type="ECO:0000313" key="7">
    <source>
        <dbReference type="EMBL" id="VFR80400.1"/>
    </source>
</evidence>
<evidence type="ECO:0000256" key="3">
    <source>
        <dbReference type="ARBA" id="ARBA00023163"/>
    </source>
</evidence>
<evidence type="ECO:0000313" key="6">
    <source>
        <dbReference type="EMBL" id="VFR52893.1"/>
    </source>
</evidence>
<feature type="domain" description="HTH tetR-type" evidence="4">
    <location>
        <begin position="6"/>
        <end position="66"/>
    </location>
</feature>